<gene>
    <name evidence="1" type="ORF">BFL38_12175</name>
</gene>
<sequence length="192" mass="21826">MIHTYGGFEIDVKQKNEISKELESIFRNGTHLLGVHRELMLYLGKQVVHGINYAFVARSEVIIPNPRPYYELIIINVNETGKTCIVRRETILKASASTIGGIICSKEDEAPIRIINSTEANNLLKLFDKGMHKVLGLDYEAELYLGYQTVKGMNYYYLAEAESLENETKSIKLVVINLFMDKVKVVQIKDVL</sequence>
<dbReference type="AlphaFoldDB" id="A0A1E5NJA8"/>
<dbReference type="Proteomes" id="UP000095247">
    <property type="component" value="Unassembled WGS sequence"/>
</dbReference>
<evidence type="ECO:0000313" key="1">
    <source>
        <dbReference type="EMBL" id="OEJ16186.1"/>
    </source>
</evidence>
<protein>
    <submittedName>
        <fullName evidence="1">Uncharacterized protein</fullName>
    </submittedName>
</protein>
<organism evidence="1 2">
    <name type="scientific">Brachyspira hampsonii</name>
    <dbReference type="NCBI Taxonomy" id="1287055"/>
    <lineage>
        <taxon>Bacteria</taxon>
        <taxon>Pseudomonadati</taxon>
        <taxon>Spirochaetota</taxon>
        <taxon>Spirochaetia</taxon>
        <taxon>Brachyspirales</taxon>
        <taxon>Brachyspiraceae</taxon>
        <taxon>Brachyspira</taxon>
    </lineage>
</organism>
<evidence type="ECO:0000313" key="2">
    <source>
        <dbReference type="Proteomes" id="UP000095247"/>
    </source>
</evidence>
<accession>A0A1E5NJA8</accession>
<name>A0A1E5NJA8_9SPIR</name>
<dbReference type="EMBL" id="MDCO01000001">
    <property type="protein sequence ID" value="OEJ16186.1"/>
    <property type="molecule type" value="Genomic_DNA"/>
</dbReference>
<comment type="caution">
    <text evidence="1">The sequence shown here is derived from an EMBL/GenBank/DDBJ whole genome shotgun (WGS) entry which is preliminary data.</text>
</comment>
<reference evidence="1 2" key="1">
    <citation type="submission" date="2016-08" db="EMBL/GenBank/DDBJ databases">
        <title>Characterization and recognition of Brachyspira hampsonii sp. nov., a novel intestinal spirochete that is pathogenic to pigs.</title>
        <authorList>
            <person name="Mirajkar N."/>
            <person name="La T."/>
            <person name="Phillips N."/>
            <person name="Hampson D."/>
            <person name="Gebhart C."/>
        </authorList>
    </citation>
    <scope>NUCLEOTIDE SEQUENCE [LARGE SCALE GENOMIC DNA]</scope>
    <source>
        <strain evidence="1 2">P280/1</strain>
    </source>
</reference>
<proteinExistence type="predicted"/>
<dbReference type="RefSeq" id="WP_069725635.1">
    <property type="nucleotide sequence ID" value="NZ_MDCO01000001.1"/>
</dbReference>